<organism evidence="1 2">
    <name type="scientific">Rotaria sordida</name>
    <dbReference type="NCBI Taxonomy" id="392033"/>
    <lineage>
        <taxon>Eukaryota</taxon>
        <taxon>Metazoa</taxon>
        <taxon>Spiralia</taxon>
        <taxon>Gnathifera</taxon>
        <taxon>Rotifera</taxon>
        <taxon>Eurotatoria</taxon>
        <taxon>Bdelloidea</taxon>
        <taxon>Philodinida</taxon>
        <taxon>Philodinidae</taxon>
        <taxon>Rotaria</taxon>
    </lineage>
</organism>
<dbReference type="InterPro" id="IPR036397">
    <property type="entry name" value="RNaseH_sf"/>
</dbReference>
<dbReference type="Gene3D" id="3.30.420.10">
    <property type="entry name" value="Ribonuclease H-like superfamily/Ribonuclease H"/>
    <property type="match status" value="1"/>
</dbReference>
<evidence type="ECO:0000313" key="1">
    <source>
        <dbReference type="EMBL" id="CAF1373817.1"/>
    </source>
</evidence>
<sequence>MVWGGVSSQGKTTLRFVAPGTKVNSNCYINKVLKPFLTRDVPRLFPKTRKIKWFFSSRFEEWMPNSPGAAPMDYSIWEYLKQQLNKTH</sequence>
<dbReference type="AlphaFoldDB" id="A0A815J676"/>
<proteinExistence type="predicted"/>
<gene>
    <name evidence="1" type="ORF">SEV965_LOCUS30040</name>
</gene>
<reference evidence="1" key="1">
    <citation type="submission" date="2021-02" db="EMBL/GenBank/DDBJ databases">
        <authorList>
            <person name="Nowell W R."/>
        </authorList>
    </citation>
    <scope>NUCLEOTIDE SEQUENCE</scope>
</reference>
<accession>A0A815J676</accession>
<evidence type="ECO:0000313" key="2">
    <source>
        <dbReference type="Proteomes" id="UP000663889"/>
    </source>
</evidence>
<protein>
    <submittedName>
        <fullName evidence="1">Uncharacterized protein</fullName>
    </submittedName>
</protein>
<dbReference type="GO" id="GO:0003676">
    <property type="term" value="F:nucleic acid binding"/>
    <property type="evidence" value="ECO:0007669"/>
    <property type="project" value="InterPro"/>
</dbReference>
<dbReference type="Proteomes" id="UP000663889">
    <property type="component" value="Unassembled WGS sequence"/>
</dbReference>
<dbReference type="EMBL" id="CAJNOU010003158">
    <property type="protein sequence ID" value="CAF1373817.1"/>
    <property type="molecule type" value="Genomic_DNA"/>
</dbReference>
<comment type="caution">
    <text evidence="1">The sequence shown here is derived from an EMBL/GenBank/DDBJ whole genome shotgun (WGS) entry which is preliminary data.</text>
</comment>
<name>A0A815J676_9BILA</name>